<dbReference type="STRING" id="1618345.UT18_C0012G0027"/>
<dbReference type="AlphaFoldDB" id="A0A0G0M1J6"/>
<accession>A0A0G0M1J6</accession>
<evidence type="ECO:0000313" key="1">
    <source>
        <dbReference type="EMBL" id="KKQ94175.1"/>
    </source>
</evidence>
<name>A0A0G0M1J6_UNCC2</name>
<protein>
    <recommendedName>
        <fullName evidence="3">Peptidase C39-like domain-containing protein</fullName>
    </recommendedName>
</protein>
<evidence type="ECO:0008006" key="3">
    <source>
        <dbReference type="Google" id="ProtNLM"/>
    </source>
</evidence>
<dbReference type="EMBL" id="LBVV01000012">
    <property type="protein sequence ID" value="KKQ94175.1"/>
    <property type="molecule type" value="Genomic_DNA"/>
</dbReference>
<organism evidence="1 2">
    <name type="scientific">candidate division CPR2 bacterium GW2011_GWC2_39_10</name>
    <dbReference type="NCBI Taxonomy" id="1618345"/>
    <lineage>
        <taxon>Bacteria</taxon>
        <taxon>Bacteria division CPR2</taxon>
    </lineage>
</organism>
<dbReference type="Proteomes" id="UP000034207">
    <property type="component" value="Unassembled WGS sequence"/>
</dbReference>
<evidence type="ECO:0000313" key="2">
    <source>
        <dbReference type="Proteomes" id="UP000034207"/>
    </source>
</evidence>
<reference evidence="1 2" key="1">
    <citation type="journal article" date="2015" name="Nature">
        <title>rRNA introns, odd ribosomes, and small enigmatic genomes across a large radiation of phyla.</title>
        <authorList>
            <person name="Brown C.T."/>
            <person name="Hug L.A."/>
            <person name="Thomas B.C."/>
            <person name="Sharon I."/>
            <person name="Castelle C.J."/>
            <person name="Singh A."/>
            <person name="Wilkins M.J."/>
            <person name="Williams K.H."/>
            <person name="Banfield J.F."/>
        </authorList>
    </citation>
    <scope>NUCLEOTIDE SEQUENCE [LARGE SCALE GENOMIC DNA]</scope>
</reference>
<sequence length="203" mass="23311">MGNIINDIIPLDSRYVPLVQQKYCCVPACISMIMLRKGIPLLPQELIGYELGLVVPDKVANKFWNPRVGEPYSSGYGTNVGEDKINPNTAFAKLNIPLKMNFKYIDEFDDEEKFLEYLKAVMEKDKDVLACFDWGTFSGNKEKKWGHVCLVDMVDFNKKEIRLIDPGYTEPKWEIVSIEVLYEAMKTHTAENGGGFWEVRKEE</sequence>
<comment type="caution">
    <text evidence="1">The sequence shown here is derived from an EMBL/GenBank/DDBJ whole genome shotgun (WGS) entry which is preliminary data.</text>
</comment>
<proteinExistence type="predicted"/>
<gene>
    <name evidence="1" type="ORF">UT18_C0012G0027</name>
</gene>